<organism evidence="7 8">
    <name type="scientific">Cecembia lonarensis (strain CCUG 58316 / KCTC 22772 / LW9)</name>
    <dbReference type="NCBI Taxonomy" id="1225176"/>
    <lineage>
        <taxon>Bacteria</taxon>
        <taxon>Pseudomonadati</taxon>
        <taxon>Bacteroidota</taxon>
        <taxon>Cytophagia</taxon>
        <taxon>Cytophagales</taxon>
        <taxon>Cyclobacteriaceae</taxon>
        <taxon>Cecembia</taxon>
    </lineage>
</organism>
<dbReference type="Gene3D" id="3.90.1150.10">
    <property type="entry name" value="Aspartate Aminotransferase, domain 1"/>
    <property type="match status" value="1"/>
</dbReference>
<comment type="cofactor">
    <cofactor evidence="1">
        <name>pyridoxal 5'-phosphate</name>
        <dbReference type="ChEBI" id="CHEBI:597326"/>
    </cofactor>
</comment>
<dbReference type="InterPro" id="IPR015424">
    <property type="entry name" value="PyrdxlP-dep_Trfase"/>
</dbReference>
<dbReference type="InterPro" id="IPR051326">
    <property type="entry name" value="Kynurenine-oxoglutarate_AT"/>
</dbReference>
<dbReference type="Pfam" id="PF00155">
    <property type="entry name" value="Aminotran_1_2"/>
    <property type="match status" value="1"/>
</dbReference>
<name>K1LJM1_CECL9</name>
<dbReference type="Gene3D" id="3.40.640.10">
    <property type="entry name" value="Type I PLP-dependent aspartate aminotransferase-like (Major domain)"/>
    <property type="match status" value="1"/>
</dbReference>
<dbReference type="RefSeq" id="WP_009183954.1">
    <property type="nucleotide sequence ID" value="NZ_AMGM01000008.1"/>
</dbReference>
<evidence type="ECO:0000256" key="2">
    <source>
        <dbReference type="ARBA" id="ARBA00007441"/>
    </source>
</evidence>
<comment type="caution">
    <text evidence="7">The sequence shown here is derived from an EMBL/GenBank/DDBJ whole genome shotgun (WGS) entry which is preliminary data.</text>
</comment>
<sequence length="381" mass="43378">MIKSKLPDVGTTIFTVMSQLAQEHGAINLSQGFPGFDTYPYLRDLLAKYVMEGYNQYAPMTGIPSLKERIADKTLNLHDVAFEAEEEVTVVSGATEALYAAVTAVIEPGDEAIILEPAYDSYSPAVRLNGGVPVYIPLNLPDFSVDWQKVKDAITEKTKVIMVNTPHNPGGYVWTAEDLNQLYALIQDREIYVISDEVYEQITFDGRKHLPVFSHPGLRERSLVCGSFGKTFHVTGWKIGYCLAPKPLSREFRKIHQFLTFSTSTPMQYALADFMENPSRYIFLHEFYEKKRNRFCRGLKETAFEFIPAQGSFFQVVSYGHLSDEKDTEVAIRMTKEIGVACIPVSAFFHDHRDPKLLRFCFAKEDRDLDKALDRIKTFRF</sequence>
<dbReference type="EC" id="2.6.1.88" evidence="7"/>
<feature type="domain" description="Aminotransferase class I/classII large" evidence="6">
    <location>
        <begin position="27"/>
        <end position="376"/>
    </location>
</feature>
<comment type="similarity">
    <text evidence="2">Belongs to the class-I pyridoxal-phosphate-dependent aminotransferase family.</text>
</comment>
<dbReference type="Proteomes" id="UP000004478">
    <property type="component" value="Unassembled WGS sequence"/>
</dbReference>
<dbReference type="OrthoDB" id="1489696at2"/>
<dbReference type="PANTHER" id="PTHR43807">
    <property type="entry name" value="FI04487P"/>
    <property type="match status" value="1"/>
</dbReference>
<dbReference type="InterPro" id="IPR015422">
    <property type="entry name" value="PyrdxlP-dep_Trfase_small"/>
</dbReference>
<dbReference type="GO" id="GO:0030170">
    <property type="term" value="F:pyridoxal phosphate binding"/>
    <property type="evidence" value="ECO:0007669"/>
    <property type="project" value="InterPro"/>
</dbReference>
<keyword evidence="3 7" id="KW-0032">Aminotransferase</keyword>
<evidence type="ECO:0000259" key="6">
    <source>
        <dbReference type="Pfam" id="PF00155"/>
    </source>
</evidence>
<accession>K1LJM1</accession>
<dbReference type="PANTHER" id="PTHR43807:SF20">
    <property type="entry name" value="FI04487P"/>
    <property type="match status" value="1"/>
</dbReference>
<dbReference type="PATRIC" id="fig|1225176.3.peg.975"/>
<gene>
    <name evidence="7" type="primary">ybdL</name>
    <name evidence="7" type="ORF">B879_00910</name>
</gene>
<dbReference type="CDD" id="cd00609">
    <property type="entry name" value="AAT_like"/>
    <property type="match status" value="1"/>
</dbReference>
<keyword evidence="8" id="KW-1185">Reference proteome</keyword>
<evidence type="ECO:0000256" key="3">
    <source>
        <dbReference type="ARBA" id="ARBA00022576"/>
    </source>
</evidence>
<evidence type="ECO:0000256" key="5">
    <source>
        <dbReference type="ARBA" id="ARBA00022898"/>
    </source>
</evidence>
<evidence type="ECO:0000313" key="8">
    <source>
        <dbReference type="Proteomes" id="UP000004478"/>
    </source>
</evidence>
<keyword evidence="4 7" id="KW-0808">Transferase</keyword>
<dbReference type="InterPro" id="IPR004839">
    <property type="entry name" value="Aminotransferase_I/II_large"/>
</dbReference>
<dbReference type="GO" id="GO:0016212">
    <property type="term" value="F:kynurenine-oxoglutarate transaminase activity"/>
    <property type="evidence" value="ECO:0007669"/>
    <property type="project" value="TreeGrafter"/>
</dbReference>
<reference evidence="7 8" key="1">
    <citation type="journal article" date="2012" name="J. Bacteriol.">
        <title>Draft Genome Sequence of Cecembia lonarensis Strain LW9T, Isolated from Lonar Lake, a Haloalkaline Lake in India.</title>
        <authorList>
            <person name="Shivaji S."/>
            <person name="Ara S."/>
            <person name="Singh A."/>
            <person name="Pinnaka A.K."/>
        </authorList>
    </citation>
    <scope>NUCLEOTIDE SEQUENCE [LARGE SCALE GENOMIC DNA]</scope>
    <source>
        <strain evidence="7 8">LW9</strain>
    </source>
</reference>
<dbReference type="SUPFAM" id="SSF53383">
    <property type="entry name" value="PLP-dependent transferases"/>
    <property type="match status" value="1"/>
</dbReference>
<protein>
    <submittedName>
        <fullName evidence="7">Methionine aminotransferase</fullName>
        <ecNumber evidence="7">2.6.1.88</ecNumber>
    </submittedName>
</protein>
<dbReference type="GO" id="GO:0005737">
    <property type="term" value="C:cytoplasm"/>
    <property type="evidence" value="ECO:0007669"/>
    <property type="project" value="TreeGrafter"/>
</dbReference>
<dbReference type="EMBL" id="AMGM01000008">
    <property type="protein sequence ID" value="EKB50528.1"/>
    <property type="molecule type" value="Genomic_DNA"/>
</dbReference>
<evidence type="ECO:0000256" key="1">
    <source>
        <dbReference type="ARBA" id="ARBA00001933"/>
    </source>
</evidence>
<dbReference type="InterPro" id="IPR015421">
    <property type="entry name" value="PyrdxlP-dep_Trfase_major"/>
</dbReference>
<dbReference type="AlphaFoldDB" id="K1LJM1"/>
<proteinExistence type="inferred from homology"/>
<dbReference type="FunFam" id="3.40.640.10:FF:000033">
    <property type="entry name" value="Aspartate aminotransferase"/>
    <property type="match status" value="1"/>
</dbReference>
<evidence type="ECO:0000256" key="4">
    <source>
        <dbReference type="ARBA" id="ARBA00022679"/>
    </source>
</evidence>
<keyword evidence="5" id="KW-0663">Pyridoxal phosphate</keyword>
<evidence type="ECO:0000313" key="7">
    <source>
        <dbReference type="EMBL" id="EKB50528.1"/>
    </source>
</evidence>
<dbReference type="NCBIfam" id="NF006569">
    <property type="entry name" value="PRK09082.1"/>
    <property type="match status" value="1"/>
</dbReference>
<dbReference type="GO" id="GO:0010326">
    <property type="term" value="F:methionine-oxo-acid transaminase activity"/>
    <property type="evidence" value="ECO:0007669"/>
    <property type="project" value="UniProtKB-EC"/>
</dbReference>